<dbReference type="Proteomes" id="UP001183629">
    <property type="component" value="Unassembled WGS sequence"/>
</dbReference>
<proteinExistence type="predicted"/>
<gene>
    <name evidence="2" type="ORF">J2S44_007718</name>
</gene>
<dbReference type="InterPro" id="IPR011009">
    <property type="entry name" value="Kinase-like_dom_sf"/>
</dbReference>
<sequence>MPRRQWSDLTPHLRAAVARATGDITEAEDLAAGSVTDIATILTTTHGQIFVKGLDTRTAPPRAIRGHEREATLNPLLPASRVPRLRWTIASDGWLLHGYDRVPGRHADLSPGSPDIPSVLTALDELTHTLTPAPAAALAFSRRWADRIRPEAVAGETLIHTDLTPRNLLVSDDHTWIVDWTEPCTGAAWIPYAFLTIRLIRAGHTPETAEHAVHRADAWQRAAPAALTLFAAAAADLWHGWHRTIGASHHLPLAQAAESWSRYRSDPVH</sequence>
<dbReference type="EMBL" id="JAVDYC010000001">
    <property type="protein sequence ID" value="MDR7327468.1"/>
    <property type="molecule type" value="Genomic_DNA"/>
</dbReference>
<evidence type="ECO:0000259" key="1">
    <source>
        <dbReference type="Pfam" id="PF01636"/>
    </source>
</evidence>
<protein>
    <recommendedName>
        <fullName evidence="1">Aminoglycoside phosphotransferase domain-containing protein</fullName>
    </recommendedName>
</protein>
<evidence type="ECO:0000313" key="2">
    <source>
        <dbReference type="EMBL" id="MDR7327468.1"/>
    </source>
</evidence>
<dbReference type="Pfam" id="PF01636">
    <property type="entry name" value="APH"/>
    <property type="match status" value="1"/>
</dbReference>
<dbReference type="PROSITE" id="PS00109">
    <property type="entry name" value="PROTEIN_KINASE_TYR"/>
    <property type="match status" value="1"/>
</dbReference>
<organism evidence="2 3">
    <name type="scientific">Catenuloplanes niger</name>
    <dbReference type="NCBI Taxonomy" id="587534"/>
    <lineage>
        <taxon>Bacteria</taxon>
        <taxon>Bacillati</taxon>
        <taxon>Actinomycetota</taxon>
        <taxon>Actinomycetes</taxon>
        <taxon>Micromonosporales</taxon>
        <taxon>Micromonosporaceae</taxon>
        <taxon>Catenuloplanes</taxon>
    </lineage>
</organism>
<name>A0AAE3ZWT0_9ACTN</name>
<dbReference type="SUPFAM" id="SSF56112">
    <property type="entry name" value="Protein kinase-like (PK-like)"/>
    <property type="match status" value="1"/>
</dbReference>
<dbReference type="RefSeq" id="WP_310424818.1">
    <property type="nucleotide sequence ID" value="NZ_JAVDYC010000001.1"/>
</dbReference>
<comment type="caution">
    <text evidence="2">The sequence shown here is derived from an EMBL/GenBank/DDBJ whole genome shotgun (WGS) entry which is preliminary data.</text>
</comment>
<dbReference type="InterPro" id="IPR008266">
    <property type="entry name" value="Tyr_kinase_AS"/>
</dbReference>
<feature type="domain" description="Aminoglycoside phosphotransferase" evidence="1">
    <location>
        <begin position="136"/>
        <end position="223"/>
    </location>
</feature>
<dbReference type="AlphaFoldDB" id="A0AAE3ZWT0"/>
<dbReference type="GO" id="GO:0004672">
    <property type="term" value="F:protein kinase activity"/>
    <property type="evidence" value="ECO:0007669"/>
    <property type="project" value="InterPro"/>
</dbReference>
<accession>A0AAE3ZWT0</accession>
<dbReference type="InterPro" id="IPR002575">
    <property type="entry name" value="Aminoglycoside_PTrfase"/>
</dbReference>
<keyword evidence="3" id="KW-1185">Reference proteome</keyword>
<evidence type="ECO:0000313" key="3">
    <source>
        <dbReference type="Proteomes" id="UP001183629"/>
    </source>
</evidence>
<reference evidence="2 3" key="1">
    <citation type="submission" date="2023-07" db="EMBL/GenBank/DDBJ databases">
        <title>Sequencing the genomes of 1000 actinobacteria strains.</title>
        <authorList>
            <person name="Klenk H.-P."/>
        </authorList>
    </citation>
    <scope>NUCLEOTIDE SEQUENCE [LARGE SCALE GENOMIC DNA]</scope>
    <source>
        <strain evidence="2 3">DSM 44711</strain>
    </source>
</reference>